<accession>A0A976SK14</accession>
<keyword evidence="1" id="KW-0933">Apicoplast</keyword>
<organism evidence="1 2">
    <name type="scientific">Theileria orientalis</name>
    <dbReference type="NCBI Taxonomy" id="68886"/>
    <lineage>
        <taxon>Eukaryota</taxon>
        <taxon>Sar</taxon>
        <taxon>Alveolata</taxon>
        <taxon>Apicomplexa</taxon>
        <taxon>Aconoidasida</taxon>
        <taxon>Piroplasmida</taxon>
        <taxon>Theileriidae</taxon>
        <taxon>Theileria</taxon>
    </lineage>
</organism>
<geneLocation type="apicoplast" evidence="1"/>
<sequence>MNIVLEKIILLLSSLGRKVINLYIYHFNCCVEVLKYLILKLYGEEALERVIWQWYFAIDFYKTLWFVIKKKLIDHLDTLKLVLIWKIKRSSNYFVKCLCKYLSKYPWFNNNNIKF</sequence>
<proteinExistence type="predicted"/>
<keyword evidence="1" id="KW-0934">Plastid</keyword>
<gene>
    <name evidence="1" type="ORF">MACJ_004178</name>
</gene>
<dbReference type="EMBL" id="CP102586">
    <property type="protein sequence ID" value="UVC53096.1"/>
    <property type="molecule type" value="Genomic_DNA"/>
</dbReference>
<evidence type="ECO:0000313" key="1">
    <source>
        <dbReference type="EMBL" id="UVC53096.1"/>
    </source>
</evidence>
<reference evidence="1" key="1">
    <citation type="submission" date="2022-07" db="EMBL/GenBank/DDBJ databases">
        <title>Chromosomal assemblies of T. orientalis with long-read sequencing.</title>
        <authorList>
            <person name="Yam J."/>
            <person name="Bogema D.R."/>
            <person name="Micallef M.L."/>
            <person name="Djordjevic S."/>
            <person name="Jenkins C."/>
        </authorList>
    </citation>
    <scope>NUCLEOTIDE SEQUENCE</scope>
    <source>
        <strain evidence="1">Fish Creek</strain>
    </source>
</reference>
<dbReference type="Proteomes" id="UP000244803">
    <property type="component" value="Apicoplast Pltd"/>
</dbReference>
<evidence type="ECO:0000313" key="2">
    <source>
        <dbReference type="Proteomes" id="UP000244803"/>
    </source>
</evidence>
<dbReference type="AlphaFoldDB" id="A0A976SK14"/>
<name>A0A976SK14_THEOR</name>
<protein>
    <submittedName>
        <fullName evidence="1">Uncharacterized protein</fullName>
    </submittedName>
</protein>